<sequence length="174" mass="19955">MADGFTIANFRHVAHGLQEGQFAVGEKRRAASLYDLPPIYRQLLDEPVTVTLAVTGPDGRPSLTPMWFDHADGEVLVNTASHRNKCQWIRDNPRLSVLLVNPKNPYHWMQIKCTVRRELREWEEGGEDVTRQLDRIWTKYTGQPGPYALRDPKIDEKRVLFFCGVDHVATFGEP</sequence>
<evidence type="ECO:0000259" key="2">
    <source>
        <dbReference type="Pfam" id="PF01243"/>
    </source>
</evidence>
<feature type="domain" description="Pyridoxamine 5'-phosphate oxidase N-terminal" evidence="2">
    <location>
        <begin position="40"/>
        <end position="121"/>
    </location>
</feature>
<keyword evidence="1" id="KW-0560">Oxidoreductase</keyword>
<comment type="caution">
    <text evidence="3">The sequence shown here is derived from an EMBL/GenBank/DDBJ whole genome shotgun (WGS) entry which is preliminary data.</text>
</comment>
<gene>
    <name evidence="3" type="ORF">CCS01_32050</name>
</gene>
<dbReference type="RefSeq" id="WP_104523444.1">
    <property type="nucleotide sequence ID" value="NZ_NHRY01000278.1"/>
</dbReference>
<accession>A0A2S6MTK0</accession>
<dbReference type="InterPro" id="IPR011576">
    <property type="entry name" value="Pyridox_Oxase_N"/>
</dbReference>
<dbReference type="Proteomes" id="UP000239724">
    <property type="component" value="Unassembled WGS sequence"/>
</dbReference>
<dbReference type="GO" id="GO:0070967">
    <property type="term" value="F:coenzyme F420 binding"/>
    <property type="evidence" value="ECO:0007669"/>
    <property type="project" value="TreeGrafter"/>
</dbReference>
<reference evidence="3 4" key="1">
    <citation type="journal article" date="2018" name="Arch. Microbiol.">
        <title>New insights into the metabolic potential of the phototrophic purple bacterium Rhodopila globiformis DSM 161(T) from its draft genome sequence and evidence for a vanadium-dependent nitrogenase.</title>
        <authorList>
            <person name="Imhoff J.F."/>
            <person name="Rahn T."/>
            <person name="Kunzel S."/>
            <person name="Neulinger S.C."/>
        </authorList>
    </citation>
    <scope>NUCLEOTIDE SEQUENCE [LARGE SCALE GENOMIC DNA]</scope>
    <source>
        <strain evidence="3 4">DSM 161</strain>
    </source>
</reference>
<dbReference type="PANTHER" id="PTHR35176:SF6">
    <property type="entry name" value="HEME OXYGENASE HI_0854-RELATED"/>
    <property type="match status" value="1"/>
</dbReference>
<keyword evidence="4" id="KW-1185">Reference proteome</keyword>
<evidence type="ECO:0000256" key="1">
    <source>
        <dbReference type="ARBA" id="ARBA00023002"/>
    </source>
</evidence>
<dbReference type="EMBL" id="NHRY01000278">
    <property type="protein sequence ID" value="PPQ25721.1"/>
    <property type="molecule type" value="Genomic_DNA"/>
</dbReference>
<dbReference type="InterPro" id="IPR012349">
    <property type="entry name" value="Split_barrel_FMN-bd"/>
</dbReference>
<evidence type="ECO:0000313" key="4">
    <source>
        <dbReference type="Proteomes" id="UP000239724"/>
    </source>
</evidence>
<dbReference type="InterPro" id="IPR052019">
    <property type="entry name" value="F420H2_bilvrd_red/Heme_oxyg"/>
</dbReference>
<dbReference type="PANTHER" id="PTHR35176">
    <property type="entry name" value="HEME OXYGENASE HI_0854-RELATED"/>
    <property type="match status" value="1"/>
</dbReference>
<dbReference type="Pfam" id="PF01243">
    <property type="entry name" value="PNPOx_N"/>
    <property type="match status" value="1"/>
</dbReference>
<dbReference type="GO" id="GO:0016627">
    <property type="term" value="F:oxidoreductase activity, acting on the CH-CH group of donors"/>
    <property type="evidence" value="ECO:0007669"/>
    <property type="project" value="TreeGrafter"/>
</dbReference>
<evidence type="ECO:0000313" key="3">
    <source>
        <dbReference type="EMBL" id="PPQ25721.1"/>
    </source>
</evidence>
<name>A0A2S6MTK0_RHOGL</name>
<dbReference type="GO" id="GO:0005829">
    <property type="term" value="C:cytosol"/>
    <property type="evidence" value="ECO:0007669"/>
    <property type="project" value="TreeGrafter"/>
</dbReference>
<dbReference type="SUPFAM" id="SSF50475">
    <property type="entry name" value="FMN-binding split barrel"/>
    <property type="match status" value="1"/>
</dbReference>
<dbReference type="AlphaFoldDB" id="A0A2S6MTK0"/>
<dbReference type="OrthoDB" id="162914at2"/>
<dbReference type="Gene3D" id="2.30.110.10">
    <property type="entry name" value="Electron Transport, Fmn-binding Protein, Chain A"/>
    <property type="match status" value="1"/>
</dbReference>
<protein>
    <recommendedName>
        <fullName evidence="2">Pyridoxamine 5'-phosphate oxidase N-terminal domain-containing protein</fullName>
    </recommendedName>
</protein>
<proteinExistence type="predicted"/>
<organism evidence="3 4">
    <name type="scientific">Rhodopila globiformis</name>
    <name type="common">Rhodopseudomonas globiformis</name>
    <dbReference type="NCBI Taxonomy" id="1071"/>
    <lineage>
        <taxon>Bacteria</taxon>
        <taxon>Pseudomonadati</taxon>
        <taxon>Pseudomonadota</taxon>
        <taxon>Alphaproteobacteria</taxon>
        <taxon>Acetobacterales</taxon>
        <taxon>Acetobacteraceae</taxon>
        <taxon>Rhodopila</taxon>
    </lineage>
</organism>